<protein>
    <submittedName>
        <fullName evidence="2">Glycoside hydrolase</fullName>
    </submittedName>
</protein>
<sequence length="64" mass="7260">MALTMEVKVIRKPKKSVQFGLDCGYPCRGEMNIQKMFRGLPKGEWVTFPIPLNCFVAQGLMPVE</sequence>
<proteinExistence type="predicted"/>
<dbReference type="GO" id="GO:0016787">
    <property type="term" value="F:hydrolase activity"/>
    <property type="evidence" value="ECO:0007669"/>
    <property type="project" value="UniProtKB-KW"/>
</dbReference>
<comment type="caution">
    <text evidence="2">The sequence shown here is derived from an EMBL/GenBank/DDBJ whole genome shotgun (WGS) entry which is preliminary data.</text>
</comment>
<evidence type="ECO:0000313" key="2">
    <source>
        <dbReference type="EMBL" id="MDC2891058.1"/>
    </source>
</evidence>
<evidence type="ECO:0000313" key="3">
    <source>
        <dbReference type="Proteomes" id="UP001528411"/>
    </source>
</evidence>
<organism evidence="2 3">
    <name type="scientific">Psychrosphaera algicola</name>
    <dbReference type="NCBI Taxonomy" id="3023714"/>
    <lineage>
        <taxon>Bacteria</taxon>
        <taxon>Pseudomonadati</taxon>
        <taxon>Pseudomonadota</taxon>
        <taxon>Gammaproteobacteria</taxon>
        <taxon>Alteromonadales</taxon>
        <taxon>Pseudoalteromonadaceae</taxon>
        <taxon>Psychrosphaera</taxon>
    </lineage>
</organism>
<name>A0ABT5FIN6_9GAMM</name>
<dbReference type="Gene3D" id="2.60.120.430">
    <property type="entry name" value="Galactose-binding lectin"/>
    <property type="match status" value="1"/>
</dbReference>
<keyword evidence="3" id="KW-1185">Reference proteome</keyword>
<gene>
    <name evidence="2" type="ORF">PN838_22875</name>
</gene>
<dbReference type="EMBL" id="JAQOMS010000002">
    <property type="protein sequence ID" value="MDC2891058.1"/>
    <property type="molecule type" value="Genomic_DNA"/>
</dbReference>
<dbReference type="InterPro" id="IPR041443">
    <property type="entry name" value="Exop_C"/>
</dbReference>
<dbReference type="RefSeq" id="WP_272182101.1">
    <property type="nucleotide sequence ID" value="NZ_JAQOMS010000002.1"/>
</dbReference>
<accession>A0ABT5FIN6</accession>
<dbReference type="Proteomes" id="UP001528411">
    <property type="component" value="Unassembled WGS sequence"/>
</dbReference>
<dbReference type="Pfam" id="PF18559">
    <property type="entry name" value="Exop_C"/>
    <property type="match status" value="1"/>
</dbReference>
<evidence type="ECO:0000259" key="1">
    <source>
        <dbReference type="Pfam" id="PF18559"/>
    </source>
</evidence>
<feature type="domain" description="ExoP galactose-binding-like" evidence="1">
    <location>
        <begin position="1"/>
        <end position="60"/>
    </location>
</feature>
<reference evidence="2 3" key="1">
    <citation type="submission" date="2023-01" db="EMBL/GenBank/DDBJ databases">
        <title>Psychrosphaera sp. nov., isolated from marine algae.</title>
        <authorList>
            <person name="Bayburt H."/>
            <person name="Choi B.J."/>
            <person name="Kim J.M."/>
            <person name="Choi D.G."/>
            <person name="Jeon C.O."/>
        </authorList>
    </citation>
    <scope>NUCLEOTIDE SEQUENCE [LARGE SCALE GENOMIC DNA]</scope>
    <source>
        <strain evidence="2 3">G1-22</strain>
    </source>
</reference>
<keyword evidence="2" id="KW-0378">Hydrolase</keyword>